<evidence type="ECO:0000313" key="4">
    <source>
        <dbReference type="EnsemblMetazoa" id="CJA39898.1"/>
    </source>
</evidence>
<keyword evidence="2" id="KW-0597">Phosphoprotein</keyword>
<dbReference type="Gene3D" id="1.10.1200.10">
    <property type="entry name" value="ACP-like"/>
    <property type="match status" value="1"/>
</dbReference>
<reference evidence="5" key="1">
    <citation type="submission" date="2010-08" db="EMBL/GenBank/DDBJ databases">
        <authorList>
            <consortium name="Caenorhabditis japonica Sequencing Consortium"/>
            <person name="Wilson R.K."/>
        </authorList>
    </citation>
    <scope>NUCLEOTIDE SEQUENCE [LARGE SCALE GENOMIC DNA]</scope>
    <source>
        <strain evidence="5">DF5081</strain>
    </source>
</reference>
<keyword evidence="1" id="KW-0596">Phosphopantetheine</keyword>
<dbReference type="EnsemblMetazoa" id="CJA39898.1">
    <property type="protein sequence ID" value="CJA39898.1"/>
    <property type="gene ID" value="WBGene00215746"/>
</dbReference>
<dbReference type="AlphaFoldDB" id="A0A8R1IN26"/>
<evidence type="ECO:0000313" key="5">
    <source>
        <dbReference type="Proteomes" id="UP000005237"/>
    </source>
</evidence>
<sequence length="185" mass="20845">MELLHCSSPAPTDHFFLIGGHSLLLIRLRHQIQVRLDHHLTIPELLENLKFVDMLKLLDSKNKNSNKTEVSHKKTTIIFFPALYGGCVAYLKLTALLRGKFEVVLLDEELGESVDEVAKKYAKQIGRKVTSGPDSRLIFIGASSAGTFAHATCLHYSSSHITVILLDTGTYWDLIENLDYQKHEM</sequence>
<proteinExistence type="predicted"/>
<evidence type="ECO:0000259" key="3">
    <source>
        <dbReference type="PROSITE" id="PS50075"/>
    </source>
</evidence>
<keyword evidence="5" id="KW-1185">Reference proteome</keyword>
<accession>A0A8R1IN26</accession>
<dbReference type="InterPro" id="IPR029058">
    <property type="entry name" value="AB_hydrolase_fold"/>
</dbReference>
<evidence type="ECO:0000256" key="1">
    <source>
        <dbReference type="ARBA" id="ARBA00022450"/>
    </source>
</evidence>
<dbReference type="Gene3D" id="3.40.50.1820">
    <property type="entry name" value="alpha/beta hydrolase"/>
    <property type="match status" value="1"/>
</dbReference>
<evidence type="ECO:0000256" key="2">
    <source>
        <dbReference type="ARBA" id="ARBA00022553"/>
    </source>
</evidence>
<dbReference type="PROSITE" id="PS00012">
    <property type="entry name" value="PHOSPHOPANTETHEINE"/>
    <property type="match status" value="1"/>
</dbReference>
<dbReference type="PROSITE" id="PS50075">
    <property type="entry name" value="CARRIER"/>
    <property type="match status" value="1"/>
</dbReference>
<dbReference type="Pfam" id="PF00550">
    <property type="entry name" value="PP-binding"/>
    <property type="match status" value="1"/>
</dbReference>
<dbReference type="Proteomes" id="UP000005237">
    <property type="component" value="Unassembled WGS sequence"/>
</dbReference>
<dbReference type="InterPro" id="IPR009081">
    <property type="entry name" value="PP-bd_ACP"/>
</dbReference>
<organism evidence="4 5">
    <name type="scientific">Caenorhabditis japonica</name>
    <dbReference type="NCBI Taxonomy" id="281687"/>
    <lineage>
        <taxon>Eukaryota</taxon>
        <taxon>Metazoa</taxon>
        <taxon>Ecdysozoa</taxon>
        <taxon>Nematoda</taxon>
        <taxon>Chromadorea</taxon>
        <taxon>Rhabditida</taxon>
        <taxon>Rhabditina</taxon>
        <taxon>Rhabditomorpha</taxon>
        <taxon>Rhabditoidea</taxon>
        <taxon>Rhabditidae</taxon>
        <taxon>Peloderinae</taxon>
        <taxon>Caenorhabditis</taxon>
    </lineage>
</organism>
<dbReference type="SUPFAM" id="SSF53474">
    <property type="entry name" value="alpha/beta-Hydrolases"/>
    <property type="match status" value="1"/>
</dbReference>
<feature type="domain" description="Carrier" evidence="3">
    <location>
        <begin position="1"/>
        <end position="62"/>
    </location>
</feature>
<reference evidence="4" key="2">
    <citation type="submission" date="2022-06" db="UniProtKB">
        <authorList>
            <consortium name="EnsemblMetazoa"/>
        </authorList>
    </citation>
    <scope>IDENTIFICATION</scope>
    <source>
        <strain evidence="4">DF5081</strain>
    </source>
</reference>
<dbReference type="InterPro" id="IPR006162">
    <property type="entry name" value="Ppantetheine_attach_site"/>
</dbReference>
<dbReference type="InterPro" id="IPR036736">
    <property type="entry name" value="ACP-like_sf"/>
</dbReference>
<name>A0A8R1IN26_CAEJA</name>
<protein>
    <submittedName>
        <fullName evidence="4">Carrier domain-containing protein</fullName>
    </submittedName>
</protein>